<evidence type="ECO:0000256" key="10">
    <source>
        <dbReference type="ARBA" id="ARBA00023209"/>
    </source>
</evidence>
<evidence type="ECO:0000256" key="9">
    <source>
        <dbReference type="ARBA" id="ARBA00023136"/>
    </source>
</evidence>
<proteinExistence type="predicted"/>
<evidence type="ECO:0000256" key="8">
    <source>
        <dbReference type="ARBA" id="ARBA00023098"/>
    </source>
</evidence>
<name>A0ABV9MV16_9ENTE</name>
<evidence type="ECO:0000313" key="16">
    <source>
        <dbReference type="Proteomes" id="UP001595969"/>
    </source>
</evidence>
<feature type="transmembrane region" description="Helical" evidence="13">
    <location>
        <begin position="7"/>
        <end position="26"/>
    </location>
</feature>
<dbReference type="NCBIfam" id="TIGR04265">
    <property type="entry name" value="bac_cardiolipin"/>
    <property type="match status" value="1"/>
</dbReference>
<evidence type="ECO:0000256" key="7">
    <source>
        <dbReference type="ARBA" id="ARBA00022989"/>
    </source>
</evidence>
<keyword evidence="6" id="KW-0677">Repeat</keyword>
<dbReference type="Pfam" id="PF13396">
    <property type="entry name" value="PLDc_N"/>
    <property type="match status" value="1"/>
</dbReference>
<keyword evidence="4" id="KW-0808">Transferase</keyword>
<keyword evidence="3" id="KW-0444">Lipid biosynthesis</keyword>
<organism evidence="15 16">
    <name type="scientific">Enterococcus lemanii</name>
    <dbReference type="NCBI Taxonomy" id="1159752"/>
    <lineage>
        <taxon>Bacteria</taxon>
        <taxon>Bacillati</taxon>
        <taxon>Bacillota</taxon>
        <taxon>Bacilli</taxon>
        <taxon>Lactobacillales</taxon>
        <taxon>Enterococcaceae</taxon>
        <taxon>Enterococcus</taxon>
    </lineage>
</organism>
<dbReference type="Proteomes" id="UP001595969">
    <property type="component" value="Unassembled WGS sequence"/>
</dbReference>
<evidence type="ECO:0000256" key="5">
    <source>
        <dbReference type="ARBA" id="ARBA00022692"/>
    </source>
</evidence>
<feature type="transmembrane region" description="Helical" evidence="13">
    <location>
        <begin position="32"/>
        <end position="50"/>
    </location>
</feature>
<keyword evidence="8" id="KW-0443">Lipid metabolism</keyword>
<evidence type="ECO:0000256" key="3">
    <source>
        <dbReference type="ARBA" id="ARBA00022516"/>
    </source>
</evidence>
<dbReference type="InterPro" id="IPR022924">
    <property type="entry name" value="Cardiolipin_synthase"/>
</dbReference>
<keyword evidence="11" id="KW-1208">Phospholipid metabolism</keyword>
<keyword evidence="9 13" id="KW-0472">Membrane</keyword>
<gene>
    <name evidence="15" type="primary">cls</name>
    <name evidence="15" type="ORF">ACFO5I_01935</name>
</gene>
<keyword evidence="10" id="KW-0594">Phospholipid biosynthesis</keyword>
<dbReference type="SMART" id="SM00155">
    <property type="entry name" value="PLDc"/>
    <property type="match status" value="2"/>
</dbReference>
<dbReference type="EC" id="2.7.8.-" evidence="12"/>
<feature type="domain" description="PLD phosphodiesterase" evidence="14">
    <location>
        <begin position="234"/>
        <end position="261"/>
    </location>
</feature>
<dbReference type="CDD" id="cd09112">
    <property type="entry name" value="PLDc_CLS_2"/>
    <property type="match status" value="1"/>
</dbReference>
<dbReference type="CDD" id="cd09110">
    <property type="entry name" value="PLDc_CLS_1"/>
    <property type="match status" value="1"/>
</dbReference>
<accession>A0ABV9MV16</accession>
<dbReference type="InterPro" id="IPR025202">
    <property type="entry name" value="PLD-like_dom"/>
</dbReference>
<feature type="domain" description="PLD phosphodiesterase" evidence="14">
    <location>
        <begin position="420"/>
        <end position="447"/>
    </location>
</feature>
<evidence type="ECO:0000313" key="15">
    <source>
        <dbReference type="EMBL" id="MFC4718508.1"/>
    </source>
</evidence>
<dbReference type="EMBL" id="JBHSGS010000010">
    <property type="protein sequence ID" value="MFC4718508.1"/>
    <property type="molecule type" value="Genomic_DNA"/>
</dbReference>
<comment type="caution">
    <text evidence="15">The sequence shown here is derived from an EMBL/GenBank/DDBJ whole genome shotgun (WGS) entry which is preliminary data.</text>
</comment>
<dbReference type="InterPro" id="IPR027379">
    <property type="entry name" value="CLS_N"/>
</dbReference>
<protein>
    <recommendedName>
        <fullName evidence="12">Cardiolipin synthase</fullName>
        <ecNumber evidence="12">2.7.8.-</ecNumber>
    </recommendedName>
</protein>
<evidence type="ECO:0000256" key="6">
    <source>
        <dbReference type="ARBA" id="ARBA00022737"/>
    </source>
</evidence>
<evidence type="ECO:0000256" key="4">
    <source>
        <dbReference type="ARBA" id="ARBA00022679"/>
    </source>
</evidence>
<dbReference type="PANTHER" id="PTHR21248:SF22">
    <property type="entry name" value="PHOSPHOLIPASE D"/>
    <property type="match status" value="1"/>
</dbReference>
<evidence type="ECO:0000256" key="2">
    <source>
        <dbReference type="ARBA" id="ARBA00022475"/>
    </source>
</evidence>
<reference evidence="16" key="1">
    <citation type="journal article" date="2019" name="Int. J. Syst. Evol. Microbiol.">
        <title>The Global Catalogue of Microorganisms (GCM) 10K type strain sequencing project: providing services to taxonomists for standard genome sequencing and annotation.</title>
        <authorList>
            <consortium name="The Broad Institute Genomics Platform"/>
            <consortium name="The Broad Institute Genome Sequencing Center for Infectious Disease"/>
            <person name="Wu L."/>
            <person name="Ma J."/>
        </authorList>
    </citation>
    <scope>NUCLEOTIDE SEQUENCE [LARGE SCALE GENOMIC DNA]</scope>
    <source>
        <strain evidence="16">CGMCC 1.19032</strain>
    </source>
</reference>
<keyword evidence="2" id="KW-1003">Cell membrane</keyword>
<keyword evidence="7 13" id="KW-1133">Transmembrane helix</keyword>
<dbReference type="PANTHER" id="PTHR21248">
    <property type="entry name" value="CARDIOLIPIN SYNTHASE"/>
    <property type="match status" value="1"/>
</dbReference>
<evidence type="ECO:0000256" key="1">
    <source>
        <dbReference type="ARBA" id="ARBA00004651"/>
    </source>
</evidence>
<sequence length="508" mass="58625">MKNKLQQMLVITLVFGIISLIIYFIFDSFLVLTILVEVVSILMSGYLIFFDDRNATSKFAWLFAILIFPFIGILLFFLIGRNPKTRRFSKIQKENIRQLHRYLLEIFKQHPNWVDEKNPLSKELFYLSGNEALKGNALVSYADGEVAYQNILTDIRQAEHHIHLFYFIYKADETGSELAALLKEKAQTGIKVRLMYDSVGSIKLPYEFIDDLKTSGVEVRPFDLVNTPLLSTRMNWRNHRKMIVVDGKVAHLGGMNLGNEYRSLTDKFDYWRDTNLRIVGPAALEVQGTFIHDWIYFENNEEALTPFVTQMNHYFPLENLEQEMNETCQVVFGGPYDEETVIRDAFMDVIGKATRSIKIASPYFVPDNEALSAIRRAARSGIEVQIIMPGKGDRGISYYGNTSFINRLLSAGVKVYFYDTTAFLHCKYMIIDDTIATIGSTNFDVRSFYLNHEISAFIYGPSNAVNEVIEQFRVDLTRSQPVTMLERSRRPIHQRIKERLSEFFAPLL</sequence>
<feature type="transmembrane region" description="Helical" evidence="13">
    <location>
        <begin position="59"/>
        <end position="79"/>
    </location>
</feature>
<dbReference type="RefSeq" id="WP_204654027.1">
    <property type="nucleotide sequence ID" value="NZ_JAFBFD010000018.1"/>
</dbReference>
<keyword evidence="5 13" id="KW-0812">Transmembrane</keyword>
<evidence type="ECO:0000256" key="13">
    <source>
        <dbReference type="SAM" id="Phobius"/>
    </source>
</evidence>
<keyword evidence="16" id="KW-1185">Reference proteome</keyword>
<dbReference type="InterPro" id="IPR001736">
    <property type="entry name" value="PLipase_D/transphosphatidylase"/>
</dbReference>
<evidence type="ECO:0000256" key="12">
    <source>
        <dbReference type="NCBIfam" id="TIGR04265"/>
    </source>
</evidence>
<comment type="subcellular location">
    <subcellularLocation>
        <location evidence="1">Cell membrane</location>
        <topology evidence="1">Multi-pass membrane protein</topology>
    </subcellularLocation>
</comment>
<dbReference type="Pfam" id="PF13091">
    <property type="entry name" value="PLDc_2"/>
    <property type="match status" value="2"/>
</dbReference>
<evidence type="ECO:0000259" key="14">
    <source>
        <dbReference type="PROSITE" id="PS50035"/>
    </source>
</evidence>
<dbReference type="PROSITE" id="PS50035">
    <property type="entry name" value="PLD"/>
    <property type="match status" value="2"/>
</dbReference>
<dbReference type="SUPFAM" id="SSF56024">
    <property type="entry name" value="Phospholipase D/nuclease"/>
    <property type="match status" value="2"/>
</dbReference>
<evidence type="ECO:0000256" key="11">
    <source>
        <dbReference type="ARBA" id="ARBA00023264"/>
    </source>
</evidence>
<dbReference type="Gene3D" id="3.30.870.10">
    <property type="entry name" value="Endonuclease Chain A"/>
    <property type="match status" value="2"/>
</dbReference>